<evidence type="ECO:0000313" key="4">
    <source>
        <dbReference type="Proteomes" id="UP000001029"/>
    </source>
</evidence>
<name>B2KES5_ELUMP</name>
<keyword evidence="4" id="KW-1185">Reference proteome</keyword>
<dbReference type="PROSITE" id="PS51257">
    <property type="entry name" value="PROKAR_LIPOPROTEIN"/>
    <property type="match status" value="1"/>
</dbReference>
<dbReference type="RefSeq" id="WP_012415636.1">
    <property type="nucleotide sequence ID" value="NC_010644.1"/>
</dbReference>
<dbReference type="Gene3D" id="3.60.21.10">
    <property type="match status" value="1"/>
</dbReference>
<dbReference type="KEGG" id="emi:Emin_1473"/>
<dbReference type="AlphaFoldDB" id="B2KES5"/>
<dbReference type="PANTHER" id="PTHR11575:SF24">
    <property type="entry name" value="5'-NUCLEOTIDASE"/>
    <property type="match status" value="1"/>
</dbReference>
<keyword evidence="1" id="KW-0378">Hydrolase</keyword>
<dbReference type="PANTHER" id="PTHR11575">
    <property type="entry name" value="5'-NUCLEOTIDASE-RELATED"/>
    <property type="match status" value="1"/>
</dbReference>
<accession>B2KES5</accession>
<dbReference type="Gene3D" id="3.90.780.10">
    <property type="entry name" value="5'-Nucleotidase, C-terminal domain"/>
    <property type="match status" value="1"/>
</dbReference>
<dbReference type="GO" id="GO:0016787">
    <property type="term" value="F:hydrolase activity"/>
    <property type="evidence" value="ECO:0007669"/>
    <property type="project" value="UniProtKB-KW"/>
</dbReference>
<keyword evidence="1" id="KW-0547">Nucleotide-binding</keyword>
<dbReference type="InterPro" id="IPR006179">
    <property type="entry name" value="5_nucleotidase/apyrase"/>
</dbReference>
<dbReference type="InterPro" id="IPR008334">
    <property type="entry name" value="5'-Nucleotdase_C"/>
</dbReference>
<dbReference type="InterPro" id="IPR036907">
    <property type="entry name" value="5'-Nucleotdase_C_sf"/>
</dbReference>
<dbReference type="InterPro" id="IPR029052">
    <property type="entry name" value="Metallo-depent_PP-like"/>
</dbReference>
<dbReference type="Pfam" id="PF02872">
    <property type="entry name" value="5_nucleotid_C"/>
    <property type="match status" value="1"/>
</dbReference>
<comment type="similarity">
    <text evidence="1">Belongs to the 5'-nucleotidase family.</text>
</comment>
<dbReference type="GO" id="GO:0000166">
    <property type="term" value="F:nucleotide binding"/>
    <property type="evidence" value="ECO:0007669"/>
    <property type="project" value="UniProtKB-KW"/>
</dbReference>
<evidence type="ECO:0000313" key="3">
    <source>
        <dbReference type="EMBL" id="ACC99021.1"/>
    </source>
</evidence>
<reference evidence="3 4" key="1">
    <citation type="journal article" date="2009" name="Appl. Environ. Microbiol.">
        <title>Genomic analysis of 'Elusimicrobium minutum,' the first cultivated representative of the phylum 'Elusimicrobia' (formerly termite group 1).</title>
        <authorList>
            <person name="Herlemann D.P.R."/>
            <person name="Geissinger O."/>
            <person name="Ikeda-Ohtsubo W."/>
            <person name="Kunin V."/>
            <person name="Sun H."/>
            <person name="Lapidus A."/>
            <person name="Hugenholtz P."/>
            <person name="Brune A."/>
        </authorList>
    </citation>
    <scope>NUCLEOTIDE SEQUENCE [LARGE SCALE GENOMIC DNA]</scope>
    <source>
        <strain evidence="3 4">Pei191</strain>
    </source>
</reference>
<dbReference type="SUPFAM" id="SSF55816">
    <property type="entry name" value="5'-nucleotidase (syn. UDP-sugar hydrolase), C-terminal domain"/>
    <property type="match status" value="1"/>
</dbReference>
<organism evidence="3 4">
    <name type="scientific">Elusimicrobium minutum (strain Pei191)</name>
    <dbReference type="NCBI Taxonomy" id="445932"/>
    <lineage>
        <taxon>Bacteria</taxon>
        <taxon>Pseudomonadati</taxon>
        <taxon>Elusimicrobiota</taxon>
        <taxon>Elusimicrobia</taxon>
        <taxon>Elusimicrobiales</taxon>
        <taxon>Elusimicrobiaceae</taxon>
        <taxon>Elusimicrobium</taxon>
    </lineage>
</organism>
<dbReference type="OrthoDB" id="9800780at2"/>
<evidence type="ECO:0000259" key="2">
    <source>
        <dbReference type="Pfam" id="PF02872"/>
    </source>
</evidence>
<dbReference type="HOGENOM" id="CLU_005854_7_2_0"/>
<protein>
    <submittedName>
        <fullName evidence="3">5'-Nucleotidase domain protein</fullName>
    </submittedName>
</protein>
<dbReference type="SUPFAM" id="SSF56300">
    <property type="entry name" value="Metallo-dependent phosphatases"/>
    <property type="match status" value="1"/>
</dbReference>
<gene>
    <name evidence="3" type="ordered locus">Emin_1473</name>
</gene>
<feature type="chain" id="PRO_5005122699" evidence="1">
    <location>
        <begin position="18"/>
        <end position="494"/>
    </location>
</feature>
<dbReference type="GO" id="GO:0009166">
    <property type="term" value="P:nucleotide catabolic process"/>
    <property type="evidence" value="ECO:0007669"/>
    <property type="project" value="InterPro"/>
</dbReference>
<keyword evidence="1" id="KW-0732">Signal</keyword>
<feature type="domain" description="5'-Nucleotidase C-terminal" evidence="2">
    <location>
        <begin position="314"/>
        <end position="452"/>
    </location>
</feature>
<dbReference type="Proteomes" id="UP000001029">
    <property type="component" value="Chromosome"/>
</dbReference>
<proteinExistence type="inferred from homology"/>
<dbReference type="STRING" id="445932.Emin_1473"/>
<feature type="signal peptide" evidence="1">
    <location>
        <begin position="1"/>
        <end position="17"/>
    </location>
</feature>
<dbReference type="PRINTS" id="PR01607">
    <property type="entry name" value="APYRASEFAMLY"/>
</dbReference>
<evidence type="ECO:0000256" key="1">
    <source>
        <dbReference type="RuleBase" id="RU362119"/>
    </source>
</evidence>
<sequence length="494" mass="54994">MSKKIVFILIAVLFAMACKQEYLTTVTVYHTAGIGGMYWPRQEPAYENKETGGIGVLKNYFEREYGKKLLLDSGDWFSETPEGSIGKGSYILKMMRMAGYDATGLSYTDLAPGWATMSENIRNSEFTVLSSNIKTRGGAVPSYIPRSIIKEINGVKIGIFSLVIKNDKESAGGRLGEIKIFDEIEAAKAVIDDLKNKGADAVILLVDVAQNENNYEERAILEQVEGINIVLAGAPSGEKTSIEEYDNAYIVKTEPFLIKLTKLKLNFDFNKKLAGVELETIPLSKEKYGEDEAIKKIVDDLRSATFKRLNHVIAEAEDLIADVDTGPSVLGEIIAGCIKDWAKADIGIINSDPLRVSIPKGKITEYSLYEVYPYNDTVMSVRIRGEELKNILEKSLLSKNNFPQISGMTVEYNMSEPEGSKVKSIKIRGGKVSPGTIYRLATTDHIMAGGFGHDEFVNAVEFKNTRVDIRTLLRQCLYRKKKISNFPLNWKEVK</sequence>
<dbReference type="EMBL" id="CP001055">
    <property type="protein sequence ID" value="ACC99021.1"/>
    <property type="molecule type" value="Genomic_DNA"/>
</dbReference>